<dbReference type="InterPro" id="IPR002881">
    <property type="entry name" value="DUF58"/>
</dbReference>
<comment type="caution">
    <text evidence="4">The sequence shown here is derived from an EMBL/GenBank/DDBJ whole genome shotgun (WGS) entry which is preliminary data.</text>
</comment>
<feature type="compositionally biased region" description="Gly residues" evidence="1">
    <location>
        <begin position="189"/>
        <end position="200"/>
    </location>
</feature>
<keyword evidence="2" id="KW-0812">Transmembrane</keyword>
<dbReference type="AlphaFoldDB" id="A0A316AU01"/>
<keyword evidence="2" id="KW-0472">Membrane</keyword>
<dbReference type="PANTHER" id="PTHR34351">
    <property type="entry name" value="SLR1927 PROTEIN-RELATED"/>
    <property type="match status" value="1"/>
</dbReference>
<gene>
    <name evidence="4" type="ORF">BXY45_11190</name>
</gene>
<dbReference type="OrthoDB" id="9812729at2"/>
<feature type="region of interest" description="Disordered" evidence="1">
    <location>
        <begin position="418"/>
        <end position="440"/>
    </location>
</feature>
<feature type="region of interest" description="Disordered" evidence="1">
    <location>
        <begin position="189"/>
        <end position="214"/>
    </location>
</feature>
<evidence type="ECO:0000313" key="5">
    <source>
        <dbReference type="Proteomes" id="UP000245469"/>
    </source>
</evidence>
<dbReference type="Proteomes" id="UP000245469">
    <property type="component" value="Unassembled WGS sequence"/>
</dbReference>
<protein>
    <submittedName>
        <fullName evidence="4">Uncharacterized protein (DUF58 family)</fullName>
    </submittedName>
</protein>
<feature type="transmembrane region" description="Helical" evidence="2">
    <location>
        <begin position="42"/>
        <end position="62"/>
    </location>
</feature>
<sequence>MTPAGRATRAVWAVGLTRRGRALLLAGLLLGAAGMWQGQQALLRVALLVLMLPLLSLALAALTGTSTTVRRSTSPERAVVGQACRVRLDLRNPGRMTTPVLLAQDRLPAGWPRAPRFTVDPLPPGGRAAVAYSATPPRRGHHRLGPLQVRVTDPLGLCELPLRAGGRSEVLVLPATTAVPGASALLTGSGGDDAGGGAGTVSGERGMSTREYRSGDDLRRVHWRSTARRGELMVRQDEQPRQRRGVVVLDRRPGAHSDEAAFDHAVAAAASLAVSLHDAGAAVHLELADGPAGQPQAQGREHLLERLALVEPADGPSLALSTMLAAALGGRSEAESRDGIVVVVAGALGRADADALATAGRGGTVRRRSASLAVLSQPPAPGAVEALLGGGWAVLDLSEGEPLADAWLRAREPAAATAASSSTISSTSSTAATTAGGSAP</sequence>
<keyword evidence="5" id="KW-1185">Reference proteome</keyword>
<keyword evidence="2" id="KW-1133">Transmembrane helix</keyword>
<evidence type="ECO:0000259" key="3">
    <source>
        <dbReference type="Pfam" id="PF01882"/>
    </source>
</evidence>
<reference evidence="4 5" key="1">
    <citation type="submission" date="2018-03" db="EMBL/GenBank/DDBJ databases">
        <title>Genomic Encyclopedia of Archaeal and Bacterial Type Strains, Phase II (KMG-II): from individual species to whole genera.</title>
        <authorList>
            <person name="Goeker M."/>
        </authorList>
    </citation>
    <scope>NUCLEOTIDE SEQUENCE [LARGE SCALE GENOMIC DNA]</scope>
    <source>
        <strain evidence="4 5">DSM 44889</strain>
    </source>
</reference>
<evidence type="ECO:0000256" key="2">
    <source>
        <dbReference type="SAM" id="Phobius"/>
    </source>
</evidence>
<accession>A0A316AU01</accession>
<name>A0A316AU01_9ACTN</name>
<feature type="transmembrane region" description="Helical" evidence="2">
    <location>
        <begin position="20"/>
        <end position="36"/>
    </location>
</feature>
<feature type="domain" description="DUF58" evidence="3">
    <location>
        <begin position="209"/>
        <end position="358"/>
    </location>
</feature>
<evidence type="ECO:0000256" key="1">
    <source>
        <dbReference type="SAM" id="MobiDB-lite"/>
    </source>
</evidence>
<proteinExistence type="predicted"/>
<organism evidence="4 5">
    <name type="scientific">Quadrisphaera granulorum</name>
    <dbReference type="NCBI Taxonomy" id="317664"/>
    <lineage>
        <taxon>Bacteria</taxon>
        <taxon>Bacillati</taxon>
        <taxon>Actinomycetota</taxon>
        <taxon>Actinomycetes</taxon>
        <taxon>Kineosporiales</taxon>
        <taxon>Kineosporiaceae</taxon>
        <taxon>Quadrisphaera</taxon>
    </lineage>
</organism>
<dbReference type="RefSeq" id="WP_146211155.1">
    <property type="nucleotide sequence ID" value="NZ_QGDQ01000011.1"/>
</dbReference>
<dbReference type="PANTHER" id="PTHR34351:SF1">
    <property type="entry name" value="SLR1927 PROTEIN"/>
    <property type="match status" value="1"/>
</dbReference>
<evidence type="ECO:0000313" key="4">
    <source>
        <dbReference type="EMBL" id="PWJ53687.1"/>
    </source>
</evidence>
<dbReference type="EMBL" id="QGDQ01000011">
    <property type="protein sequence ID" value="PWJ53687.1"/>
    <property type="molecule type" value="Genomic_DNA"/>
</dbReference>
<dbReference type="Pfam" id="PF01882">
    <property type="entry name" value="DUF58"/>
    <property type="match status" value="1"/>
</dbReference>